<evidence type="ECO:0000313" key="3">
    <source>
        <dbReference type="Proteomes" id="UP000290439"/>
    </source>
</evidence>
<feature type="domain" description="Mycothiol-dependent maleylpyruvate isomerase metal-binding" evidence="1">
    <location>
        <begin position="16"/>
        <end position="106"/>
    </location>
</feature>
<dbReference type="GO" id="GO:0016853">
    <property type="term" value="F:isomerase activity"/>
    <property type="evidence" value="ECO:0007669"/>
    <property type="project" value="UniProtKB-KW"/>
</dbReference>
<evidence type="ECO:0000259" key="1">
    <source>
        <dbReference type="Pfam" id="PF11716"/>
    </source>
</evidence>
<dbReference type="Proteomes" id="UP000290439">
    <property type="component" value="Chromosome"/>
</dbReference>
<dbReference type="EMBL" id="LR215973">
    <property type="protein sequence ID" value="VFA97585.1"/>
    <property type="molecule type" value="Genomic_DNA"/>
</dbReference>
<dbReference type="InterPro" id="IPR017517">
    <property type="entry name" value="Maleyloyr_isom"/>
</dbReference>
<dbReference type="SUPFAM" id="SSF109854">
    <property type="entry name" value="DinB/YfiT-like putative metalloenzymes"/>
    <property type="match status" value="1"/>
</dbReference>
<evidence type="ECO:0000313" key="2">
    <source>
        <dbReference type="EMBL" id="VFA97585.1"/>
    </source>
</evidence>
<accession>A0A4U8VY07</accession>
<organism evidence="2 3">
    <name type="scientific">Nocardia cyriacigeorgica</name>
    <dbReference type="NCBI Taxonomy" id="135487"/>
    <lineage>
        <taxon>Bacteria</taxon>
        <taxon>Bacillati</taxon>
        <taxon>Actinomycetota</taxon>
        <taxon>Actinomycetes</taxon>
        <taxon>Mycobacteriales</taxon>
        <taxon>Nocardiaceae</taxon>
        <taxon>Nocardia</taxon>
    </lineage>
</organism>
<keyword evidence="2" id="KW-0413">Isomerase</keyword>
<keyword evidence="2" id="KW-0670">Pyruvate</keyword>
<reference evidence="2 3" key="1">
    <citation type="submission" date="2019-02" db="EMBL/GenBank/DDBJ databases">
        <authorList>
            <consortium name="Pathogen Informatics"/>
        </authorList>
    </citation>
    <scope>NUCLEOTIDE SEQUENCE [LARGE SCALE GENOMIC DNA]</scope>
    <source>
        <strain evidence="2 3">3012STDY6756504</strain>
    </source>
</reference>
<dbReference type="InterPro" id="IPR034660">
    <property type="entry name" value="DinB/YfiT-like"/>
</dbReference>
<dbReference type="Gene3D" id="1.20.120.450">
    <property type="entry name" value="dinb family like domain"/>
    <property type="match status" value="1"/>
</dbReference>
<sequence>MTQGPTPSEEQIWQAVAAERRRLIDMLADLPEQAWDQDSLCGGWRVRDVVAHVVISSEAKVGWLLWQLVRAGGSIDRLNRDTAIRLAAQVDSAELLRRFHACVDRRFTPIGSTPTDRLMDLLVHGQDIAVPLGLRYEIPAEPARWALHRIWTMGWPFHAARKLAGYRLTATDTDWSAGEGAMVTAPAATLLLVLTGRVSPSRLVFG</sequence>
<dbReference type="InterPro" id="IPR024344">
    <property type="entry name" value="MDMPI_metal-binding"/>
</dbReference>
<dbReference type="GO" id="GO:0046872">
    <property type="term" value="F:metal ion binding"/>
    <property type="evidence" value="ECO:0007669"/>
    <property type="project" value="InterPro"/>
</dbReference>
<gene>
    <name evidence="2" type="ORF">NCTC10797_01348</name>
</gene>
<proteinExistence type="predicted"/>
<dbReference type="AlphaFoldDB" id="A0A4U8VY07"/>
<dbReference type="NCBIfam" id="TIGR03083">
    <property type="entry name" value="maleylpyruvate isomerase family mycothiol-dependent enzyme"/>
    <property type="match status" value="1"/>
</dbReference>
<dbReference type="Pfam" id="PF11716">
    <property type="entry name" value="MDMPI_N"/>
    <property type="match status" value="1"/>
</dbReference>
<dbReference type="RefSeq" id="WP_130916426.1">
    <property type="nucleotide sequence ID" value="NZ_LR215973.1"/>
</dbReference>
<protein>
    <submittedName>
        <fullName evidence="2">Mycothiol-dependent maleylpyruvate isomerase</fullName>
    </submittedName>
</protein>
<name>A0A4U8VY07_9NOCA</name>